<evidence type="ECO:0000256" key="3">
    <source>
        <dbReference type="ARBA" id="ARBA00022692"/>
    </source>
</evidence>
<feature type="transmembrane region" description="Helical" evidence="6">
    <location>
        <begin position="194"/>
        <end position="211"/>
    </location>
</feature>
<dbReference type="PANTHER" id="PTHR30250:SF11">
    <property type="entry name" value="O-ANTIGEN TRANSPORTER-RELATED"/>
    <property type="match status" value="1"/>
</dbReference>
<reference evidence="7 8" key="1">
    <citation type="submission" date="2018-05" db="EMBL/GenBank/DDBJ databases">
        <title>Genome sequencing, assembly and analysis of the novel insecticidal bacterium, Chromobacterium phragmitis.</title>
        <authorList>
            <person name="Sparks M.E."/>
            <person name="Blackburn M.B."/>
            <person name="Gundersen-Rindal D.E."/>
        </authorList>
    </citation>
    <scope>NUCLEOTIDE SEQUENCE [LARGE SCALE GENOMIC DNA]</scope>
    <source>
        <strain evidence="7">IIBBL 274-1</strain>
    </source>
</reference>
<keyword evidence="2" id="KW-1003">Cell membrane</keyword>
<dbReference type="Proteomes" id="UP000252038">
    <property type="component" value="Chromosome"/>
</dbReference>
<dbReference type="PANTHER" id="PTHR30250">
    <property type="entry name" value="PST FAMILY PREDICTED COLANIC ACID TRANSPORTER"/>
    <property type="match status" value="1"/>
</dbReference>
<feature type="transmembrane region" description="Helical" evidence="6">
    <location>
        <begin position="135"/>
        <end position="156"/>
    </location>
</feature>
<dbReference type="EMBL" id="CP029554">
    <property type="protein sequence ID" value="AXE35837.1"/>
    <property type="molecule type" value="Genomic_DNA"/>
</dbReference>
<evidence type="ECO:0000313" key="7">
    <source>
        <dbReference type="EMBL" id="AXE35837.1"/>
    </source>
</evidence>
<evidence type="ECO:0000313" key="8">
    <source>
        <dbReference type="Proteomes" id="UP000252038"/>
    </source>
</evidence>
<dbReference type="Pfam" id="PF13440">
    <property type="entry name" value="Polysacc_synt_3"/>
    <property type="match status" value="1"/>
</dbReference>
<gene>
    <name evidence="7" type="ORF">DK843_16925</name>
</gene>
<dbReference type="InterPro" id="IPR050833">
    <property type="entry name" value="Poly_Biosynth_Transport"/>
</dbReference>
<evidence type="ECO:0000256" key="6">
    <source>
        <dbReference type="SAM" id="Phobius"/>
    </source>
</evidence>
<feature type="transmembrane region" description="Helical" evidence="6">
    <location>
        <begin position="265"/>
        <end position="288"/>
    </location>
</feature>
<feature type="transmembrane region" description="Helical" evidence="6">
    <location>
        <begin position="110"/>
        <end position="128"/>
    </location>
</feature>
<feature type="transmembrane region" description="Helical" evidence="6">
    <location>
        <begin position="162"/>
        <end position="187"/>
    </location>
</feature>
<organism evidence="7 8">
    <name type="scientific">Chromobacterium phragmitis</name>
    <dbReference type="NCBI Taxonomy" id="2202141"/>
    <lineage>
        <taxon>Bacteria</taxon>
        <taxon>Pseudomonadati</taxon>
        <taxon>Pseudomonadota</taxon>
        <taxon>Betaproteobacteria</taxon>
        <taxon>Neisseriales</taxon>
        <taxon>Chromobacteriaceae</taxon>
        <taxon>Chromobacterium</taxon>
    </lineage>
</organism>
<dbReference type="KEGG" id="chrb:DK843_16925"/>
<comment type="subcellular location">
    <subcellularLocation>
        <location evidence="1">Cell membrane</location>
        <topology evidence="1">Multi-pass membrane protein</topology>
    </subcellularLocation>
</comment>
<feature type="transmembrane region" description="Helical" evidence="6">
    <location>
        <begin position="401"/>
        <end position="423"/>
    </location>
</feature>
<evidence type="ECO:0000256" key="5">
    <source>
        <dbReference type="ARBA" id="ARBA00023136"/>
    </source>
</evidence>
<keyword evidence="5 6" id="KW-0472">Membrane</keyword>
<feature type="transmembrane region" description="Helical" evidence="6">
    <location>
        <begin position="309"/>
        <end position="331"/>
    </location>
</feature>
<accession>A0A344UKN9</accession>
<feature type="transmembrane region" description="Helical" evidence="6">
    <location>
        <begin position="37"/>
        <end position="55"/>
    </location>
</feature>
<keyword evidence="3 6" id="KW-0812">Transmembrane</keyword>
<dbReference type="GO" id="GO:0005886">
    <property type="term" value="C:plasma membrane"/>
    <property type="evidence" value="ECO:0007669"/>
    <property type="project" value="UniProtKB-SubCell"/>
</dbReference>
<feature type="transmembrane region" description="Helical" evidence="6">
    <location>
        <begin position="377"/>
        <end position="395"/>
    </location>
</feature>
<protein>
    <recommendedName>
        <fullName evidence="9">Polysaccharide biosynthesis protein C-terminal domain-containing protein</fullName>
    </recommendedName>
</protein>
<name>A0A344UKN9_9NEIS</name>
<feature type="transmembrane region" description="Helical" evidence="6">
    <location>
        <begin position="337"/>
        <end position="356"/>
    </location>
</feature>
<evidence type="ECO:0000256" key="4">
    <source>
        <dbReference type="ARBA" id="ARBA00022989"/>
    </source>
</evidence>
<dbReference type="AlphaFoldDB" id="A0A344UKN9"/>
<keyword evidence="4 6" id="KW-1133">Transmembrane helix</keyword>
<proteinExistence type="predicted"/>
<sequence>MRERCRMKTGLASFSMGAVLRATRALAARARLLAVYLSFSAGASVVGLLTTLFMIRHVEPEQFGRLAITLGALMIANAAIGFGADNLVAINKAKLDAQGYASFRRAYSHFALTTFVVGQFVAVPVWLFGQVDGLVLLVPLMALLKFFVSMASIEYVMDQRALAYGLVQLLTAMAASVVTVALVLWVSPKAESRIVALMLADAALLVVRYGVKPTVVASWRFDREAFGRIARFGAPLMLSVGPAYLINEVDKVVVAQRLDLASAGIYGAACTIAGFMLTFITALLNTSVPKLMASLKEGRESPTRITTHYVIRFCGLSIVFAALFLAAYTLAAGHLLPARYTAAIPIVYVLVAMMQWRSAYAVIGTVTDYYGMTTEKLIGFMLAAAIALGSNLLLIPRFGLLGAAFGTGLAYMALAAWLMLALARRPLVPHTV</sequence>
<evidence type="ECO:0000256" key="2">
    <source>
        <dbReference type="ARBA" id="ARBA00022475"/>
    </source>
</evidence>
<evidence type="ECO:0000256" key="1">
    <source>
        <dbReference type="ARBA" id="ARBA00004651"/>
    </source>
</evidence>
<evidence type="ECO:0008006" key="9">
    <source>
        <dbReference type="Google" id="ProtNLM"/>
    </source>
</evidence>
<feature type="transmembrane region" description="Helical" evidence="6">
    <location>
        <begin position="67"/>
        <end position="90"/>
    </location>
</feature>